<evidence type="ECO:0000313" key="3">
    <source>
        <dbReference type="Proteomes" id="UP000198287"/>
    </source>
</evidence>
<dbReference type="OrthoDB" id="5814172at2759"/>
<dbReference type="PROSITE" id="PS50097">
    <property type="entry name" value="BTB"/>
    <property type="match status" value="1"/>
</dbReference>
<evidence type="ECO:0000313" key="2">
    <source>
        <dbReference type="EMBL" id="OXA48399.1"/>
    </source>
</evidence>
<dbReference type="SMART" id="SM00225">
    <property type="entry name" value="BTB"/>
    <property type="match status" value="1"/>
</dbReference>
<dbReference type="InterPro" id="IPR009091">
    <property type="entry name" value="RCC1/BLIP-II"/>
</dbReference>
<protein>
    <submittedName>
        <fullName evidence="2">RCC1 and BTB domain-containing protein 1</fullName>
    </submittedName>
</protein>
<dbReference type="AlphaFoldDB" id="A0A226DT62"/>
<gene>
    <name evidence="2" type="ORF">Fcan01_17030</name>
</gene>
<dbReference type="InterPro" id="IPR011333">
    <property type="entry name" value="SKP1/BTB/POZ_sf"/>
</dbReference>
<dbReference type="SUPFAM" id="SSF54695">
    <property type="entry name" value="POZ domain"/>
    <property type="match status" value="1"/>
</dbReference>
<dbReference type="Gene3D" id="2.130.10.30">
    <property type="entry name" value="Regulator of chromosome condensation 1/beta-lactamase-inhibitor protein II"/>
    <property type="match status" value="1"/>
</dbReference>
<dbReference type="SUPFAM" id="SSF50985">
    <property type="entry name" value="RCC1/BLIP-II"/>
    <property type="match status" value="1"/>
</dbReference>
<dbReference type="Proteomes" id="UP000198287">
    <property type="component" value="Unassembled WGS sequence"/>
</dbReference>
<proteinExistence type="predicted"/>
<keyword evidence="3" id="KW-1185">Reference proteome</keyword>
<dbReference type="PANTHER" id="PTHR24413">
    <property type="entry name" value="SPECKLE-TYPE POZ PROTEIN"/>
    <property type="match status" value="1"/>
</dbReference>
<comment type="caution">
    <text evidence="2">The sequence shown here is derived from an EMBL/GenBank/DDBJ whole genome shotgun (WGS) entry which is preliminary data.</text>
</comment>
<reference evidence="2 3" key="1">
    <citation type="submission" date="2015-12" db="EMBL/GenBank/DDBJ databases">
        <title>The genome of Folsomia candida.</title>
        <authorList>
            <person name="Faddeeva A."/>
            <person name="Derks M.F."/>
            <person name="Anvar Y."/>
            <person name="Smit S."/>
            <person name="Van Straalen N."/>
            <person name="Roelofs D."/>
        </authorList>
    </citation>
    <scope>NUCLEOTIDE SEQUENCE [LARGE SCALE GENOMIC DNA]</scope>
    <source>
        <strain evidence="2 3">VU population</strain>
        <tissue evidence="2">Whole body</tissue>
    </source>
</reference>
<name>A0A226DT62_FOLCA</name>
<dbReference type="Pfam" id="PF00651">
    <property type="entry name" value="BTB"/>
    <property type="match status" value="1"/>
</dbReference>
<evidence type="ECO:0000259" key="1">
    <source>
        <dbReference type="PROSITE" id="PS50097"/>
    </source>
</evidence>
<dbReference type="Gene3D" id="3.30.710.10">
    <property type="entry name" value="Potassium Channel Kv1.1, Chain A"/>
    <property type="match status" value="1"/>
</dbReference>
<accession>A0A226DT62</accession>
<organism evidence="2 3">
    <name type="scientific">Folsomia candida</name>
    <name type="common">Springtail</name>
    <dbReference type="NCBI Taxonomy" id="158441"/>
    <lineage>
        <taxon>Eukaryota</taxon>
        <taxon>Metazoa</taxon>
        <taxon>Ecdysozoa</taxon>
        <taxon>Arthropoda</taxon>
        <taxon>Hexapoda</taxon>
        <taxon>Collembola</taxon>
        <taxon>Entomobryomorpha</taxon>
        <taxon>Isotomoidea</taxon>
        <taxon>Isotomidae</taxon>
        <taxon>Proisotominae</taxon>
        <taxon>Folsomia</taxon>
    </lineage>
</organism>
<sequence>MASSLDVIPRDKLKIWEIFRDVGPEGEKILKTAKLAHVFSREAAYVVTMADETYSFLRNSDDVSRVCKIAKIPQLCGVRVKEFAVGWIELAITEDGSLYSWILNDHDVFELEPDSTHFALLGRLERDNVDENTAESDVVLTPHRVLGSLTEKKVDQVALSSMRVMALTVSGDVYQWGQVFSSWTPRLVPKQHFHSQQVISVACTNDISVALTFNGELFQWERDNTVPQKVVVDDAPFKKITRSKNLVFALTVNGALYSARLEDSESTERKPIVWTDVFGDDKFQDIAGSGDDDVVVFELKNNTRFAFRYSEENLYPPLTSFSQSCTSIEELFAEKIQATYRTVSAQTHLKPRTVGIDIGNLGSKENSDVTFSLEGKTISGHKCILACRNEYFAKMFNHEWKEAQGSLLEVKDTKYGTFEALLFYIYNDKIKFEEDDYENIFDLMMLADSYCDFKIRQDCEKILIRNITTENAVFLVRNASLANALDLERTVVKFILDKRLLDLNSSPEELIELVGMHAFKKISMGALHRV</sequence>
<dbReference type="InterPro" id="IPR000210">
    <property type="entry name" value="BTB/POZ_dom"/>
</dbReference>
<dbReference type="EMBL" id="LNIX01000012">
    <property type="protein sequence ID" value="OXA48399.1"/>
    <property type="molecule type" value="Genomic_DNA"/>
</dbReference>
<feature type="domain" description="BTB" evidence="1">
    <location>
        <begin position="367"/>
        <end position="434"/>
    </location>
</feature>